<dbReference type="Proteomes" id="UP000236740">
    <property type="component" value="Unassembled WGS sequence"/>
</dbReference>
<keyword evidence="5 7" id="KW-1133">Transmembrane helix</keyword>
<keyword evidence="4 7" id="KW-0812">Transmembrane</keyword>
<evidence type="ECO:0000313" key="12">
    <source>
        <dbReference type="Proteomes" id="UP000296733"/>
    </source>
</evidence>
<dbReference type="PANTHER" id="PTHR30151">
    <property type="entry name" value="ALKANE SULFONATE ABC TRANSPORTER-RELATED, MEMBRANE SUBUNIT"/>
    <property type="match status" value="1"/>
</dbReference>
<dbReference type="PANTHER" id="PTHR30151:SF38">
    <property type="entry name" value="ALIPHATIC SULFONATES TRANSPORT PERMEASE PROTEIN SSUC-RELATED"/>
    <property type="match status" value="1"/>
</dbReference>
<dbReference type="EMBL" id="CP031311">
    <property type="protein sequence ID" value="QCC47862.1"/>
    <property type="molecule type" value="Genomic_DNA"/>
</dbReference>
<name>A0A1H6A015_9EURY</name>
<dbReference type="EMBL" id="FNVN01000002">
    <property type="protein sequence ID" value="SEG42078.1"/>
    <property type="molecule type" value="Genomic_DNA"/>
</dbReference>
<evidence type="ECO:0000259" key="8">
    <source>
        <dbReference type="PROSITE" id="PS50928"/>
    </source>
</evidence>
<proteinExistence type="inferred from homology"/>
<evidence type="ECO:0000256" key="1">
    <source>
        <dbReference type="ARBA" id="ARBA00004651"/>
    </source>
</evidence>
<evidence type="ECO:0000256" key="6">
    <source>
        <dbReference type="ARBA" id="ARBA00023136"/>
    </source>
</evidence>
<evidence type="ECO:0000313" key="11">
    <source>
        <dbReference type="Proteomes" id="UP000236740"/>
    </source>
</evidence>
<feature type="transmembrane region" description="Helical" evidence="7">
    <location>
        <begin position="64"/>
        <end position="86"/>
    </location>
</feature>
<dbReference type="KEGG" id="hlm:DV707_09435"/>
<dbReference type="PROSITE" id="PS50928">
    <property type="entry name" value="ABC_TM1"/>
    <property type="match status" value="1"/>
</dbReference>
<dbReference type="GO" id="GO:0005886">
    <property type="term" value="C:plasma membrane"/>
    <property type="evidence" value="ECO:0007669"/>
    <property type="project" value="UniProtKB-SubCell"/>
</dbReference>
<dbReference type="GeneID" id="39858311"/>
<dbReference type="CDD" id="cd06261">
    <property type="entry name" value="TM_PBP2"/>
    <property type="match status" value="1"/>
</dbReference>
<dbReference type="RefSeq" id="WP_103991941.1">
    <property type="nucleotide sequence ID" value="NZ_CP031311.1"/>
</dbReference>
<dbReference type="GO" id="GO:0055085">
    <property type="term" value="P:transmembrane transport"/>
    <property type="evidence" value="ECO:0007669"/>
    <property type="project" value="InterPro"/>
</dbReference>
<comment type="similarity">
    <text evidence="7">Belongs to the binding-protein-dependent transport system permease family.</text>
</comment>
<sequence length="262" mass="29459">MDRLTRYLYTVASVITLLALWYVGGVTLPEVVPGLPETYAALVVVLTTPGPYDHMFYFHVWKTIQMLFASLVVSMIAGTLLGVALGRNETLESTLATWVYAWLAIPSLVIVFLSAIWIGFDASSGYFAIPLVITPFVGLNMWEGARNLDDDLAEMAEFFGAGRVQTFTDIVIPQLAPFLFASFRSALSIGWKITLLVEAFLLTRGVGFMFRRYFDQYDLPTMMSWLIIFVVFLIVVEYGVLAPLHERVMEWRPDAEGVRVTE</sequence>
<dbReference type="Pfam" id="PF00528">
    <property type="entry name" value="BPD_transp_1"/>
    <property type="match status" value="1"/>
</dbReference>
<comment type="subcellular location">
    <subcellularLocation>
        <location evidence="1 7">Cell membrane</location>
        <topology evidence="1 7">Multi-pass membrane protein</topology>
    </subcellularLocation>
</comment>
<dbReference type="InterPro" id="IPR000515">
    <property type="entry name" value="MetI-like"/>
</dbReference>
<dbReference type="InterPro" id="IPR035906">
    <property type="entry name" value="MetI-like_sf"/>
</dbReference>
<keyword evidence="11" id="KW-1185">Reference proteome</keyword>
<evidence type="ECO:0000256" key="7">
    <source>
        <dbReference type="RuleBase" id="RU363032"/>
    </source>
</evidence>
<dbReference type="OrthoDB" id="50379at2157"/>
<reference evidence="9 12" key="2">
    <citation type="journal article" date="2019" name="Nat. Commun.">
        <title>A new type of DNA phosphorothioation-based antiviral system in archaea.</title>
        <authorList>
            <person name="Xiong L."/>
            <person name="Liu S."/>
            <person name="Chen S."/>
            <person name="Xiao Y."/>
            <person name="Zhu B."/>
            <person name="Gao Y."/>
            <person name="Zhang Y."/>
            <person name="Chen B."/>
            <person name="Luo J."/>
            <person name="Deng Z."/>
            <person name="Chen X."/>
            <person name="Wang L."/>
            <person name="Chen S."/>
        </authorList>
    </citation>
    <scope>NUCLEOTIDE SEQUENCE [LARGE SCALE GENOMIC DNA]</scope>
    <source>
        <strain evidence="9 12">CGMCC 1.10331</strain>
    </source>
</reference>
<evidence type="ECO:0000256" key="5">
    <source>
        <dbReference type="ARBA" id="ARBA00022989"/>
    </source>
</evidence>
<dbReference type="Proteomes" id="UP000296733">
    <property type="component" value="Chromosome"/>
</dbReference>
<protein>
    <submittedName>
        <fullName evidence="9">ABC transporter permease subunit</fullName>
    </submittedName>
    <submittedName>
        <fullName evidence="10">NitT/TauT family transport system permease protein</fullName>
    </submittedName>
</protein>
<feature type="transmembrane region" description="Helical" evidence="7">
    <location>
        <begin position="7"/>
        <end position="24"/>
    </location>
</feature>
<feature type="transmembrane region" description="Helical" evidence="7">
    <location>
        <begin position="98"/>
        <end position="118"/>
    </location>
</feature>
<dbReference type="SUPFAM" id="SSF161098">
    <property type="entry name" value="MetI-like"/>
    <property type="match status" value="1"/>
</dbReference>
<feature type="transmembrane region" description="Helical" evidence="7">
    <location>
        <begin position="124"/>
        <end position="142"/>
    </location>
</feature>
<evidence type="ECO:0000313" key="9">
    <source>
        <dbReference type="EMBL" id="QCC47862.1"/>
    </source>
</evidence>
<evidence type="ECO:0000313" key="10">
    <source>
        <dbReference type="EMBL" id="SEG42078.1"/>
    </source>
</evidence>
<evidence type="ECO:0000256" key="3">
    <source>
        <dbReference type="ARBA" id="ARBA00022475"/>
    </source>
</evidence>
<keyword evidence="2 7" id="KW-0813">Transport</keyword>
<accession>A0A1H6A015</accession>
<evidence type="ECO:0000256" key="4">
    <source>
        <dbReference type="ARBA" id="ARBA00022692"/>
    </source>
</evidence>
<dbReference type="AlphaFoldDB" id="A0A1H6A015"/>
<dbReference type="Gene3D" id="1.10.3720.10">
    <property type="entry name" value="MetI-like"/>
    <property type="match status" value="1"/>
</dbReference>
<keyword evidence="6 7" id="KW-0472">Membrane</keyword>
<evidence type="ECO:0000256" key="2">
    <source>
        <dbReference type="ARBA" id="ARBA00022448"/>
    </source>
</evidence>
<reference evidence="10 11" key="1">
    <citation type="submission" date="2016-10" db="EMBL/GenBank/DDBJ databases">
        <authorList>
            <person name="de Groot N.N."/>
        </authorList>
    </citation>
    <scope>NUCLEOTIDE SEQUENCE [LARGE SCALE GENOMIC DNA]</scope>
    <source>
        <strain evidence="10 11">CGMCC 1.10331</strain>
    </source>
</reference>
<gene>
    <name evidence="9" type="ORF">DV707_09435</name>
    <name evidence="10" type="ORF">SAMN04488133_2272</name>
</gene>
<feature type="domain" description="ABC transmembrane type-1" evidence="8">
    <location>
        <begin position="60"/>
        <end position="240"/>
    </location>
</feature>
<keyword evidence="3" id="KW-1003">Cell membrane</keyword>
<feature type="transmembrane region" description="Helical" evidence="7">
    <location>
        <begin position="222"/>
        <end position="242"/>
    </location>
</feature>
<organism evidence="10 11">
    <name type="scientific">Halobellus limi</name>
    <dbReference type="NCBI Taxonomy" id="699433"/>
    <lineage>
        <taxon>Archaea</taxon>
        <taxon>Methanobacteriati</taxon>
        <taxon>Methanobacteriota</taxon>
        <taxon>Stenosarchaea group</taxon>
        <taxon>Halobacteria</taxon>
        <taxon>Halobacteriales</taxon>
        <taxon>Haloferacaceae</taxon>
        <taxon>Halobellus</taxon>
    </lineage>
</organism>
<feature type="transmembrane region" description="Helical" evidence="7">
    <location>
        <begin position="189"/>
        <end position="210"/>
    </location>
</feature>